<dbReference type="STRING" id="36087.A0A077Z1P4"/>
<evidence type="ECO:0000313" key="6">
    <source>
        <dbReference type="Proteomes" id="UP000030665"/>
    </source>
</evidence>
<keyword evidence="6" id="KW-1185">Reference proteome</keyword>
<reference evidence="5" key="2">
    <citation type="submission" date="2014-03" db="EMBL/GenBank/DDBJ databases">
        <title>The whipworm genome and dual-species transcriptomics of an intimate host-pathogen interaction.</title>
        <authorList>
            <person name="Foth B.J."/>
            <person name="Tsai I.J."/>
            <person name="Reid A.J."/>
            <person name="Bancroft A.J."/>
            <person name="Nichol S."/>
            <person name="Tracey A."/>
            <person name="Holroyd N."/>
            <person name="Cotton J.A."/>
            <person name="Stanley E.J."/>
            <person name="Zarowiecki M."/>
            <person name="Liu J.Z."/>
            <person name="Huckvale T."/>
            <person name="Cooper P.J."/>
            <person name="Grencis R.K."/>
            <person name="Berriman M."/>
        </authorList>
    </citation>
    <scope>NUCLEOTIDE SEQUENCE [LARGE SCALE GENOMIC DNA]</scope>
</reference>
<dbReference type="OrthoDB" id="10028421at2759"/>
<keyword evidence="2 3" id="KW-0175">Coiled coil</keyword>
<dbReference type="PANTHER" id="PTHR19212:SF0">
    <property type="entry name" value="LD07988P"/>
    <property type="match status" value="1"/>
</dbReference>
<evidence type="ECO:0000313" key="5">
    <source>
        <dbReference type="EMBL" id="CDW53834.1"/>
    </source>
</evidence>
<name>A0A077Z1P4_TRITR</name>
<sequence length="396" mass="45366">MSGRRRPVVCYAVEDQALDKIARDAEERLSKKRQARAEARMVRIRELEKQQREAEEESNRRYDLLGESSRSLMPRVSSLSRCHSGTLNRNVEDEETSASERLAAVEEKCHRAMLLYSKIDNEKSALLYEIDLLNDERDEQQEVSIQLQREHRDLEHEVRMLKTKLESTEAEKIALAEKLSDREQIIQEAGLVLVERATEDTYGPVATQSVGNASQPTSESGIPEGSPSSTSLLISKSTLHALEKAVAEGNLEDKIRKILDLNKQLSSKVEDALSQVALQKYAKPEIEKPMELNGTDSFDINKDNLKKLAEYKFKVHELERENSSLQATVIRLESHVKRYKTQAEHAEEALEQLRLLNRNFKKELREKESALDDALETNKHLQNRLDKMKSSRRAIH</sequence>
<gene>
    <name evidence="5" type="ORF">TTRE_0000210101</name>
</gene>
<organism evidence="5 6">
    <name type="scientific">Trichuris trichiura</name>
    <name type="common">Whipworm</name>
    <name type="synonym">Trichocephalus trichiurus</name>
    <dbReference type="NCBI Taxonomy" id="36087"/>
    <lineage>
        <taxon>Eukaryota</taxon>
        <taxon>Metazoa</taxon>
        <taxon>Ecdysozoa</taxon>
        <taxon>Nematoda</taxon>
        <taxon>Enoplea</taxon>
        <taxon>Dorylaimia</taxon>
        <taxon>Trichinellida</taxon>
        <taxon>Trichuridae</taxon>
        <taxon>Trichuris</taxon>
    </lineage>
</organism>
<feature type="coiled-coil region" evidence="3">
    <location>
        <begin position="22"/>
        <end position="178"/>
    </location>
</feature>
<evidence type="ECO:0000256" key="1">
    <source>
        <dbReference type="ARBA" id="ARBA00008275"/>
    </source>
</evidence>
<comment type="similarity">
    <text evidence="1">Belongs to the LRRFIP family.</text>
</comment>
<dbReference type="PANTHER" id="PTHR19212">
    <property type="entry name" value="LEUCINE RICH REPEAT IN FLII INTERACTING PROTEIN"/>
    <property type="match status" value="1"/>
</dbReference>
<reference evidence="5" key="1">
    <citation type="submission" date="2014-01" db="EMBL/GenBank/DDBJ databases">
        <authorList>
            <person name="Aslett M."/>
        </authorList>
    </citation>
    <scope>NUCLEOTIDE SEQUENCE</scope>
</reference>
<feature type="compositionally biased region" description="Low complexity" evidence="4">
    <location>
        <begin position="217"/>
        <end position="230"/>
    </location>
</feature>
<evidence type="ECO:0000256" key="3">
    <source>
        <dbReference type="SAM" id="Coils"/>
    </source>
</evidence>
<dbReference type="Pfam" id="PF09738">
    <property type="entry name" value="LRRFIP"/>
    <property type="match status" value="1"/>
</dbReference>
<dbReference type="GO" id="GO:0006355">
    <property type="term" value="P:regulation of DNA-templated transcription"/>
    <property type="evidence" value="ECO:0007669"/>
    <property type="project" value="InterPro"/>
</dbReference>
<dbReference type="AlphaFoldDB" id="A0A077Z1P4"/>
<accession>A0A077Z1P4</accession>
<feature type="compositionally biased region" description="Polar residues" evidence="4">
    <location>
        <begin position="206"/>
        <end position="216"/>
    </location>
</feature>
<proteinExistence type="inferred from homology"/>
<protein>
    <submittedName>
        <fullName evidence="5">Leucine rich repeat flightless interacting</fullName>
    </submittedName>
</protein>
<feature type="region of interest" description="Disordered" evidence="4">
    <location>
        <begin position="203"/>
        <end position="230"/>
    </location>
</feature>
<evidence type="ECO:0000256" key="4">
    <source>
        <dbReference type="SAM" id="MobiDB-lite"/>
    </source>
</evidence>
<dbReference type="InterPro" id="IPR019139">
    <property type="entry name" value="LRRFIP1/2"/>
</dbReference>
<dbReference type="EMBL" id="HG805869">
    <property type="protein sequence ID" value="CDW53834.1"/>
    <property type="molecule type" value="Genomic_DNA"/>
</dbReference>
<dbReference type="Proteomes" id="UP000030665">
    <property type="component" value="Unassembled WGS sequence"/>
</dbReference>
<dbReference type="Gene3D" id="1.20.5.4090">
    <property type="match status" value="1"/>
</dbReference>
<feature type="coiled-coil region" evidence="3">
    <location>
        <begin position="301"/>
        <end position="391"/>
    </location>
</feature>
<evidence type="ECO:0000256" key="2">
    <source>
        <dbReference type="ARBA" id="ARBA00023054"/>
    </source>
</evidence>